<evidence type="ECO:0000313" key="2">
    <source>
        <dbReference type="EMBL" id="MCP2274166.1"/>
    </source>
</evidence>
<sequence>MNSWPVAVFVIGAIVVVALRVIGEPLNWRDVVAPPLVLCAIGVWGVVRFPDLTGADIAWVVGSCVVGFAFGAARGATATIYTKNGELWQRYTKWSLALVVAGVVVSGAYTLLAVKLGMHDGARPYQLAIGISFAGEAAVLIPRGLAMDTPFARDRERPWDRLLRR</sequence>
<name>A0ABT1INB1_9PSEU</name>
<feature type="transmembrane region" description="Helical" evidence="1">
    <location>
        <begin position="94"/>
        <end position="113"/>
    </location>
</feature>
<feature type="transmembrane region" description="Helical" evidence="1">
    <location>
        <begin position="59"/>
        <end position="82"/>
    </location>
</feature>
<feature type="transmembrane region" description="Helical" evidence="1">
    <location>
        <begin position="125"/>
        <end position="145"/>
    </location>
</feature>
<reference evidence="2 3" key="1">
    <citation type="submission" date="2022-06" db="EMBL/GenBank/DDBJ databases">
        <title>Genomic Encyclopedia of Archaeal and Bacterial Type Strains, Phase II (KMG-II): from individual species to whole genera.</title>
        <authorList>
            <person name="Goeker M."/>
        </authorList>
    </citation>
    <scope>NUCLEOTIDE SEQUENCE [LARGE SCALE GENOMIC DNA]</scope>
    <source>
        <strain evidence="2 3">DSM 44255</strain>
    </source>
</reference>
<feature type="transmembrane region" description="Helical" evidence="1">
    <location>
        <begin position="30"/>
        <end position="47"/>
    </location>
</feature>
<dbReference type="EMBL" id="JAMTCO010000021">
    <property type="protein sequence ID" value="MCP2274166.1"/>
    <property type="molecule type" value="Genomic_DNA"/>
</dbReference>
<keyword evidence="3" id="KW-1185">Reference proteome</keyword>
<organism evidence="2 3">
    <name type="scientific">Actinokineospora diospyrosa</name>
    <dbReference type="NCBI Taxonomy" id="103728"/>
    <lineage>
        <taxon>Bacteria</taxon>
        <taxon>Bacillati</taxon>
        <taxon>Actinomycetota</taxon>
        <taxon>Actinomycetes</taxon>
        <taxon>Pseudonocardiales</taxon>
        <taxon>Pseudonocardiaceae</taxon>
        <taxon>Actinokineospora</taxon>
    </lineage>
</organism>
<dbReference type="Proteomes" id="UP001205185">
    <property type="component" value="Unassembled WGS sequence"/>
</dbReference>
<gene>
    <name evidence="2" type="ORF">LV75_006700</name>
</gene>
<keyword evidence="1" id="KW-0812">Transmembrane</keyword>
<keyword evidence="1" id="KW-1133">Transmembrane helix</keyword>
<evidence type="ECO:0008006" key="4">
    <source>
        <dbReference type="Google" id="ProtNLM"/>
    </source>
</evidence>
<protein>
    <recommendedName>
        <fullName evidence="4">DUF1453 domain-containing protein</fullName>
    </recommendedName>
</protein>
<accession>A0ABT1INB1</accession>
<evidence type="ECO:0000256" key="1">
    <source>
        <dbReference type="SAM" id="Phobius"/>
    </source>
</evidence>
<evidence type="ECO:0000313" key="3">
    <source>
        <dbReference type="Proteomes" id="UP001205185"/>
    </source>
</evidence>
<comment type="caution">
    <text evidence="2">The sequence shown here is derived from an EMBL/GenBank/DDBJ whole genome shotgun (WGS) entry which is preliminary data.</text>
</comment>
<proteinExistence type="predicted"/>
<feature type="transmembrane region" description="Helical" evidence="1">
    <location>
        <begin position="6"/>
        <end position="23"/>
    </location>
</feature>
<dbReference type="RefSeq" id="WP_253891447.1">
    <property type="nucleotide sequence ID" value="NZ_BAAAVB010000023.1"/>
</dbReference>
<keyword evidence="1" id="KW-0472">Membrane</keyword>